<dbReference type="GO" id="GO:0004563">
    <property type="term" value="F:beta-N-acetylhexosaminidase activity"/>
    <property type="evidence" value="ECO:0007669"/>
    <property type="project" value="UniProtKB-EC"/>
</dbReference>
<dbReference type="PANTHER" id="PTHR30480">
    <property type="entry name" value="BETA-HEXOSAMINIDASE-RELATED"/>
    <property type="match status" value="1"/>
</dbReference>
<name>A0A4R9B3U9_9MICO</name>
<dbReference type="SUPFAM" id="SSF51445">
    <property type="entry name" value="(Trans)glycosidases"/>
    <property type="match status" value="1"/>
</dbReference>
<dbReference type="EC" id="3.2.1.52" evidence="3"/>
<protein>
    <recommendedName>
        <fullName evidence="3">beta-N-acetylhexosaminidase</fullName>
        <ecNumber evidence="3">3.2.1.52</ecNumber>
    </recommendedName>
</protein>
<dbReference type="GO" id="GO:0009254">
    <property type="term" value="P:peptidoglycan turnover"/>
    <property type="evidence" value="ECO:0007669"/>
    <property type="project" value="TreeGrafter"/>
</dbReference>
<comment type="caution">
    <text evidence="7">The sequence shown here is derived from an EMBL/GenBank/DDBJ whole genome shotgun (WGS) entry which is preliminary data.</text>
</comment>
<comment type="similarity">
    <text evidence="2">Belongs to the glycosyl hydrolase 3 family.</text>
</comment>
<evidence type="ECO:0000313" key="7">
    <source>
        <dbReference type="EMBL" id="TFD74840.1"/>
    </source>
</evidence>
<dbReference type="GO" id="GO:0005975">
    <property type="term" value="P:carbohydrate metabolic process"/>
    <property type="evidence" value="ECO:0007669"/>
    <property type="project" value="InterPro"/>
</dbReference>
<dbReference type="InterPro" id="IPR001764">
    <property type="entry name" value="Glyco_hydro_3_N"/>
</dbReference>
<dbReference type="InterPro" id="IPR036962">
    <property type="entry name" value="Glyco_hydro_3_N_sf"/>
</dbReference>
<evidence type="ECO:0000256" key="3">
    <source>
        <dbReference type="ARBA" id="ARBA00012663"/>
    </source>
</evidence>
<accession>A0A4R9B3U9</accession>
<feature type="domain" description="Glycoside hydrolase family 3 N-terminal" evidence="6">
    <location>
        <begin position="74"/>
        <end position="394"/>
    </location>
</feature>
<organism evidence="7 8">
    <name type="scientific">Cryobacterium fucosi</name>
    <dbReference type="NCBI Taxonomy" id="1259157"/>
    <lineage>
        <taxon>Bacteria</taxon>
        <taxon>Bacillati</taxon>
        <taxon>Actinomycetota</taxon>
        <taxon>Actinomycetes</taxon>
        <taxon>Micrococcales</taxon>
        <taxon>Microbacteriaceae</taxon>
        <taxon>Cryobacterium</taxon>
    </lineage>
</organism>
<gene>
    <name evidence="7" type="ORF">E3T48_13115</name>
</gene>
<keyword evidence="5" id="KW-0326">Glycosidase</keyword>
<evidence type="ECO:0000256" key="5">
    <source>
        <dbReference type="ARBA" id="ARBA00023295"/>
    </source>
</evidence>
<comment type="catalytic activity">
    <reaction evidence="1">
        <text>Hydrolysis of terminal non-reducing N-acetyl-D-hexosamine residues in N-acetyl-beta-D-hexosaminides.</text>
        <dbReference type="EC" id="3.2.1.52"/>
    </reaction>
</comment>
<dbReference type="Pfam" id="PF00933">
    <property type="entry name" value="Glyco_hydro_3"/>
    <property type="match status" value="1"/>
</dbReference>
<dbReference type="AlphaFoldDB" id="A0A4R9B3U9"/>
<dbReference type="Proteomes" id="UP000298313">
    <property type="component" value="Unassembled WGS sequence"/>
</dbReference>
<dbReference type="OrthoDB" id="9805821at2"/>
<dbReference type="PROSITE" id="PS51257">
    <property type="entry name" value="PROKAR_LIPOPROTEIN"/>
    <property type="match status" value="1"/>
</dbReference>
<proteinExistence type="inferred from homology"/>
<sequence>MTTGRGRPGRSRGGAVLAAAAVAAAVAVSLLMGGCSPIVRSGDAGGPSQASPARTRVPVDPLAADARRRLSAMTLTEKISSLLMLHQPGTDAAALRSFAAGNGLGGLILMGDNMPAAPEALGELTGTLSADAAFPLVIGIDQEGGEVDRLRNDDAPGAEGVRSQPAQATEDAFRSRSALLQSAGISVNFGIVADVTADPNSFLYGRVLGTDPAAASVRVAAAVAGEHGRVLSTLKHFPGHGAAQGDSHRSIPSTGLGYQDWLSRVAPPFKSGIAAGAQVVMFGHLAYPAVDARPASLSPAWHKILRGTLGFTGISITDDLLMLQATRLPEYADPVENAIAALVAGNTMLLYVTPADPAQVGITIPAVVAGIAAAVESGRIEEAQIDDAAYRLLALRRGLAVRSAHGEPCGVDCRRLLR</sequence>
<dbReference type="InterPro" id="IPR017853">
    <property type="entry name" value="GH"/>
</dbReference>
<evidence type="ECO:0000256" key="4">
    <source>
        <dbReference type="ARBA" id="ARBA00022801"/>
    </source>
</evidence>
<keyword evidence="4 7" id="KW-0378">Hydrolase</keyword>
<dbReference type="Gene3D" id="3.20.20.300">
    <property type="entry name" value="Glycoside hydrolase, family 3, N-terminal domain"/>
    <property type="match status" value="1"/>
</dbReference>
<evidence type="ECO:0000259" key="6">
    <source>
        <dbReference type="Pfam" id="PF00933"/>
    </source>
</evidence>
<evidence type="ECO:0000313" key="8">
    <source>
        <dbReference type="Proteomes" id="UP000298313"/>
    </source>
</evidence>
<keyword evidence="8" id="KW-1185">Reference proteome</keyword>
<dbReference type="RefSeq" id="WP_134524477.1">
    <property type="nucleotide sequence ID" value="NZ_SOHH01000087.1"/>
</dbReference>
<evidence type="ECO:0000256" key="1">
    <source>
        <dbReference type="ARBA" id="ARBA00001231"/>
    </source>
</evidence>
<reference evidence="7 8" key="1">
    <citation type="submission" date="2019-03" db="EMBL/GenBank/DDBJ databases">
        <title>Genomics of glacier-inhabiting Cryobacterium strains.</title>
        <authorList>
            <person name="Liu Q."/>
            <person name="Xin Y.-H."/>
        </authorList>
    </citation>
    <scope>NUCLEOTIDE SEQUENCE [LARGE SCALE GENOMIC DNA]</scope>
    <source>
        <strain evidence="7 8">Hh4</strain>
    </source>
</reference>
<dbReference type="InterPro" id="IPR050226">
    <property type="entry name" value="NagZ_Beta-hexosaminidase"/>
</dbReference>
<dbReference type="EMBL" id="SOHH01000087">
    <property type="protein sequence ID" value="TFD74840.1"/>
    <property type="molecule type" value="Genomic_DNA"/>
</dbReference>
<evidence type="ECO:0000256" key="2">
    <source>
        <dbReference type="ARBA" id="ARBA00005336"/>
    </source>
</evidence>
<dbReference type="PANTHER" id="PTHR30480:SF13">
    <property type="entry name" value="BETA-HEXOSAMINIDASE"/>
    <property type="match status" value="1"/>
</dbReference>